<name>A0A8B6E5P3_MYTGA</name>
<keyword evidence="7" id="KW-1133">Transmembrane helix</keyword>
<keyword evidence="2" id="KW-1003">Cell membrane</keyword>
<dbReference type="EMBL" id="UYJE01004548">
    <property type="protein sequence ID" value="VDI28901.1"/>
    <property type="molecule type" value="Genomic_DNA"/>
</dbReference>
<feature type="transmembrane region" description="Helical" evidence="7">
    <location>
        <begin position="202"/>
        <end position="226"/>
    </location>
</feature>
<gene>
    <name evidence="8" type="ORF">MGAL_10B054697</name>
</gene>
<keyword evidence="5" id="KW-0325">Glycoprotein</keyword>
<evidence type="ECO:0000313" key="9">
    <source>
        <dbReference type="Proteomes" id="UP000596742"/>
    </source>
</evidence>
<evidence type="ECO:0000256" key="7">
    <source>
        <dbReference type="SAM" id="Phobius"/>
    </source>
</evidence>
<proteinExistence type="predicted"/>
<protein>
    <recommendedName>
        <fullName evidence="10">G-protein coupled receptors family 1 profile domain-containing protein</fullName>
    </recommendedName>
</protein>
<keyword evidence="9" id="KW-1185">Reference proteome</keyword>
<sequence>MSIITGFRLWKIYFKRIAPIQGIREDFIFSDRMQPSCSKTNQCSNILHSNAFGNKIQDEDKDTELSDIEIKIVTSNTEVNGEGSEIRKPCKMNSSQSCNVLSCLYCNNSTMMNIKKHSYSSTDDNKISANQDNKNMFQVRKTVQRKSESSSSKKNNFTHMENSQEIIDLKHYRNRNPFTISTDNSRSFDASRRLKKSWEIRAFLTTIIIAFQTITLTGPFVASFWVEAFSNAPLTLQFRLLLFIPYLINCISNPFIYAWRIPEIRHEFKKLFRINN</sequence>
<keyword evidence="7" id="KW-0812">Transmembrane</keyword>
<evidence type="ECO:0000256" key="1">
    <source>
        <dbReference type="ARBA" id="ARBA00004651"/>
    </source>
</evidence>
<feature type="transmembrane region" description="Helical" evidence="7">
    <location>
        <begin position="238"/>
        <end position="259"/>
    </location>
</feature>
<comment type="subcellular location">
    <subcellularLocation>
        <location evidence="1">Cell membrane</location>
        <topology evidence="1">Multi-pass membrane protein</topology>
    </subcellularLocation>
</comment>
<evidence type="ECO:0000256" key="5">
    <source>
        <dbReference type="ARBA" id="ARBA00023180"/>
    </source>
</evidence>
<evidence type="ECO:0008006" key="10">
    <source>
        <dbReference type="Google" id="ProtNLM"/>
    </source>
</evidence>
<evidence type="ECO:0000256" key="6">
    <source>
        <dbReference type="ARBA" id="ARBA00023224"/>
    </source>
</evidence>
<evidence type="ECO:0000256" key="3">
    <source>
        <dbReference type="ARBA" id="ARBA00023040"/>
    </source>
</evidence>
<dbReference type="PANTHER" id="PTHR24246">
    <property type="entry name" value="OLFACTORY RECEPTOR AND ADENOSINE RECEPTOR"/>
    <property type="match status" value="1"/>
</dbReference>
<keyword evidence="3" id="KW-0297">G-protein coupled receptor</keyword>
<dbReference type="GO" id="GO:0005886">
    <property type="term" value="C:plasma membrane"/>
    <property type="evidence" value="ECO:0007669"/>
    <property type="project" value="UniProtKB-SubCell"/>
</dbReference>
<dbReference type="PANTHER" id="PTHR24246:SF27">
    <property type="entry name" value="ADENOSINE RECEPTOR, ISOFORM A"/>
    <property type="match status" value="1"/>
</dbReference>
<evidence type="ECO:0000256" key="4">
    <source>
        <dbReference type="ARBA" id="ARBA00023170"/>
    </source>
</evidence>
<evidence type="ECO:0000256" key="2">
    <source>
        <dbReference type="ARBA" id="ARBA00022475"/>
    </source>
</evidence>
<comment type="caution">
    <text evidence="8">The sequence shown here is derived from an EMBL/GenBank/DDBJ whole genome shotgun (WGS) entry which is preliminary data.</text>
</comment>
<dbReference type="Gene3D" id="1.20.1070.10">
    <property type="entry name" value="Rhodopsin 7-helix transmembrane proteins"/>
    <property type="match status" value="1"/>
</dbReference>
<reference evidence="8" key="1">
    <citation type="submission" date="2018-11" db="EMBL/GenBank/DDBJ databases">
        <authorList>
            <person name="Alioto T."/>
            <person name="Alioto T."/>
        </authorList>
    </citation>
    <scope>NUCLEOTIDE SEQUENCE</scope>
</reference>
<keyword evidence="4" id="KW-0675">Receptor</keyword>
<dbReference type="AlphaFoldDB" id="A0A8B6E5P3"/>
<dbReference type="Proteomes" id="UP000596742">
    <property type="component" value="Unassembled WGS sequence"/>
</dbReference>
<dbReference type="SUPFAM" id="SSF81321">
    <property type="entry name" value="Family A G protein-coupled receptor-like"/>
    <property type="match status" value="1"/>
</dbReference>
<dbReference type="OrthoDB" id="10289115at2759"/>
<dbReference type="GO" id="GO:0004930">
    <property type="term" value="F:G protein-coupled receptor activity"/>
    <property type="evidence" value="ECO:0007669"/>
    <property type="project" value="UniProtKB-KW"/>
</dbReference>
<keyword evidence="6" id="KW-0807">Transducer</keyword>
<organism evidence="8 9">
    <name type="scientific">Mytilus galloprovincialis</name>
    <name type="common">Mediterranean mussel</name>
    <dbReference type="NCBI Taxonomy" id="29158"/>
    <lineage>
        <taxon>Eukaryota</taxon>
        <taxon>Metazoa</taxon>
        <taxon>Spiralia</taxon>
        <taxon>Lophotrochozoa</taxon>
        <taxon>Mollusca</taxon>
        <taxon>Bivalvia</taxon>
        <taxon>Autobranchia</taxon>
        <taxon>Pteriomorphia</taxon>
        <taxon>Mytilida</taxon>
        <taxon>Mytiloidea</taxon>
        <taxon>Mytilidae</taxon>
        <taxon>Mytilinae</taxon>
        <taxon>Mytilus</taxon>
    </lineage>
</organism>
<evidence type="ECO:0000313" key="8">
    <source>
        <dbReference type="EMBL" id="VDI28901.1"/>
    </source>
</evidence>
<keyword evidence="7" id="KW-0472">Membrane</keyword>
<accession>A0A8B6E5P3</accession>